<dbReference type="AlphaFoldDB" id="A0A2N3N6I9"/>
<proteinExistence type="predicted"/>
<gene>
    <name evidence="1" type="ORF">jhhlp_006671</name>
</gene>
<accession>A0A2N3N6I9</accession>
<dbReference type="EMBL" id="NLAX01000701">
    <property type="protein sequence ID" value="PKS08059.1"/>
    <property type="molecule type" value="Genomic_DNA"/>
</dbReference>
<evidence type="ECO:0000313" key="2">
    <source>
        <dbReference type="Proteomes" id="UP000233524"/>
    </source>
</evidence>
<organism evidence="1 2">
    <name type="scientific">Lomentospora prolificans</name>
    <dbReference type="NCBI Taxonomy" id="41688"/>
    <lineage>
        <taxon>Eukaryota</taxon>
        <taxon>Fungi</taxon>
        <taxon>Dikarya</taxon>
        <taxon>Ascomycota</taxon>
        <taxon>Pezizomycotina</taxon>
        <taxon>Sordariomycetes</taxon>
        <taxon>Hypocreomycetidae</taxon>
        <taxon>Microascales</taxon>
        <taxon>Microascaceae</taxon>
        <taxon>Lomentospora</taxon>
    </lineage>
</organism>
<evidence type="ECO:0000313" key="1">
    <source>
        <dbReference type="EMBL" id="PKS08059.1"/>
    </source>
</evidence>
<dbReference type="VEuPathDB" id="FungiDB:jhhlp_006671"/>
<dbReference type="InParanoid" id="A0A2N3N6I9"/>
<protein>
    <submittedName>
        <fullName evidence="1">Uncharacterized protein</fullName>
    </submittedName>
</protein>
<dbReference type="Proteomes" id="UP000233524">
    <property type="component" value="Unassembled WGS sequence"/>
</dbReference>
<name>A0A2N3N6I9_9PEZI</name>
<sequence>MALTLTVIFPAFNAALVIYSGLLIKAYADSQDDVFSLGNINIDRRLLLQAVETLATLDNGNVRAEKCARYIMKLDRVLDALYSTTDVESDGASLSTHKSTRQAANTSAATIDAMADLFSQEQTPIGLDMTDLMVPGDLDFLKYFDPNMHLA</sequence>
<keyword evidence="2" id="KW-1185">Reference proteome</keyword>
<reference evidence="1 2" key="1">
    <citation type="journal article" date="2017" name="G3 (Bethesda)">
        <title>First Draft Genome Sequence of the Pathogenic Fungus Lomentospora prolificans (Formerly Scedosporium prolificans).</title>
        <authorList>
            <person name="Luo R."/>
            <person name="Zimin A."/>
            <person name="Workman R."/>
            <person name="Fan Y."/>
            <person name="Pertea G."/>
            <person name="Grossman N."/>
            <person name="Wear M.P."/>
            <person name="Jia B."/>
            <person name="Miller H."/>
            <person name="Casadevall A."/>
            <person name="Timp W."/>
            <person name="Zhang S.X."/>
            <person name="Salzberg S.L."/>
        </authorList>
    </citation>
    <scope>NUCLEOTIDE SEQUENCE [LARGE SCALE GENOMIC DNA]</scope>
    <source>
        <strain evidence="1 2">JHH-5317</strain>
    </source>
</reference>
<dbReference type="OrthoDB" id="3364175at2759"/>
<comment type="caution">
    <text evidence="1">The sequence shown here is derived from an EMBL/GenBank/DDBJ whole genome shotgun (WGS) entry which is preliminary data.</text>
</comment>